<dbReference type="RefSeq" id="WP_013177488.1">
    <property type="nucleotide sequence ID" value="NC_014221.1"/>
</dbReference>
<gene>
    <name evidence="18" type="ordered locus">Trad_0989</name>
</gene>
<dbReference type="PANTHER" id="PTHR11943:SF1">
    <property type="entry name" value="GALACTOSE-1-PHOSPHATE URIDYLYLTRANSFERASE"/>
    <property type="match status" value="1"/>
</dbReference>
<keyword evidence="6 18" id="KW-0808">Transferase</keyword>
<keyword evidence="8 14" id="KW-0479">Metal-binding</keyword>
<name>D7CV89_TRURR</name>
<dbReference type="InterPro" id="IPR036265">
    <property type="entry name" value="HIT-like_sf"/>
</dbReference>
<accession>D7CV89</accession>
<feature type="binding site" evidence="14">
    <location>
        <position position="55"/>
    </location>
    <ligand>
        <name>Zn(2+)</name>
        <dbReference type="ChEBI" id="CHEBI:29105"/>
    </ligand>
</feature>
<evidence type="ECO:0000256" key="11">
    <source>
        <dbReference type="ARBA" id="ARBA00023277"/>
    </source>
</evidence>
<dbReference type="CDD" id="cd00608">
    <property type="entry name" value="GalT"/>
    <property type="match status" value="1"/>
</dbReference>
<organism evidence="18 19">
    <name type="scientific">Truepera radiovictrix (strain DSM 17093 / CIP 108686 / LMG 22925 / RQ-24)</name>
    <dbReference type="NCBI Taxonomy" id="649638"/>
    <lineage>
        <taxon>Bacteria</taxon>
        <taxon>Thermotogati</taxon>
        <taxon>Deinococcota</taxon>
        <taxon>Deinococci</taxon>
        <taxon>Trueperales</taxon>
        <taxon>Trueperaceae</taxon>
        <taxon>Truepera</taxon>
    </lineage>
</organism>
<evidence type="ECO:0000313" key="19">
    <source>
        <dbReference type="Proteomes" id="UP000000379"/>
    </source>
</evidence>
<feature type="domain" description="Galactose-1-phosphate uridyl transferase C-terminal" evidence="17">
    <location>
        <begin position="184"/>
        <end position="348"/>
    </location>
</feature>
<evidence type="ECO:0000256" key="8">
    <source>
        <dbReference type="ARBA" id="ARBA00022723"/>
    </source>
</evidence>
<feature type="binding site" evidence="15">
    <location>
        <position position="299"/>
    </location>
    <ligand>
        <name>Fe cation</name>
        <dbReference type="ChEBI" id="CHEBI:24875"/>
    </ligand>
</feature>
<feature type="binding site" evidence="15">
    <location>
        <position position="301"/>
    </location>
    <ligand>
        <name>Fe cation</name>
        <dbReference type="ChEBI" id="CHEBI:24875"/>
    </ligand>
</feature>
<sequence length="349" mass="39873">MDRATPPNVPHRRLNALTGRYVLVSPHRTQRPWQGKVEAPVRETRPTYDPTCYLCPGNARAGGVRNPPYESTFVFVNDFAALLPDPPALEPPTGDPILQWEPVRGESRVICFSPRHDLTLAEMDHAALCEVVALWVEQLGELGERYRWVQIFESKGAIVGASNPHPHGQIWASDFLPNEARAEDAQQRRYWEAHGRPLLVDYAALERGGERAVVENAHWLVVVPFWAYWPFETLVLPKRHVLRLTDLTDEERGALADILKRMLVRFDNLFETSFPYLSGWHGAPTGAGYDEDVRHWQLHAHFYPPLLRSASVQKFVASYEWLAEAQRDLSAEAAAARLRELPERHYRAR</sequence>
<evidence type="ECO:0000259" key="16">
    <source>
        <dbReference type="Pfam" id="PF01087"/>
    </source>
</evidence>
<keyword evidence="19" id="KW-1185">Reference proteome</keyword>
<comment type="similarity">
    <text evidence="3">Belongs to the galactose-1-phosphate uridylyltransferase type 1 family.</text>
</comment>
<evidence type="ECO:0000256" key="12">
    <source>
        <dbReference type="NCBIfam" id="TIGR00209"/>
    </source>
</evidence>
<dbReference type="FunFam" id="3.30.428.10:FF:000001">
    <property type="entry name" value="Galactose-1-phosphate uridylyltransferase"/>
    <property type="match status" value="1"/>
</dbReference>
<evidence type="ECO:0000259" key="17">
    <source>
        <dbReference type="Pfam" id="PF02744"/>
    </source>
</evidence>
<dbReference type="UniPathway" id="UPA00214"/>
<evidence type="ECO:0000256" key="3">
    <source>
        <dbReference type="ARBA" id="ARBA00010951"/>
    </source>
</evidence>
<keyword evidence="11" id="KW-0119">Carbohydrate metabolism</keyword>
<comment type="cofactor">
    <cofactor evidence="14">
        <name>Zn(2+)</name>
        <dbReference type="ChEBI" id="CHEBI:29105"/>
    </cofactor>
    <text evidence="14">Binds 1 zinc ion per subunit.</text>
</comment>
<evidence type="ECO:0000256" key="9">
    <source>
        <dbReference type="ARBA" id="ARBA00022833"/>
    </source>
</evidence>
<evidence type="ECO:0000256" key="2">
    <source>
        <dbReference type="ARBA" id="ARBA00004947"/>
    </source>
</evidence>
<keyword evidence="15" id="KW-0408">Iron</keyword>
<dbReference type="SUPFAM" id="SSF54197">
    <property type="entry name" value="HIT-like"/>
    <property type="match status" value="2"/>
</dbReference>
<dbReference type="EC" id="2.7.7.12" evidence="4 12"/>
<dbReference type="InterPro" id="IPR005850">
    <property type="entry name" value="GalP_Utransf_C"/>
</dbReference>
<evidence type="ECO:0000256" key="13">
    <source>
        <dbReference type="PIRSR" id="PIRSR000808-1"/>
    </source>
</evidence>
<reference evidence="19" key="1">
    <citation type="submission" date="2010-05" db="EMBL/GenBank/DDBJ databases">
        <title>The complete genome of Truepera radiovictris DSM 17093.</title>
        <authorList>
            <consortium name="US DOE Joint Genome Institute (JGI-PGF)"/>
            <person name="Lucas S."/>
            <person name="Copeland A."/>
            <person name="Lapidus A."/>
            <person name="Glavina del Rio T."/>
            <person name="Dalin E."/>
            <person name="Tice H."/>
            <person name="Bruce D."/>
            <person name="Goodwin L."/>
            <person name="Pitluck S."/>
            <person name="Kyrpides N."/>
            <person name="Mavromatis K."/>
            <person name="Ovchinnikova G."/>
            <person name="Munk A.C."/>
            <person name="Detter J.C."/>
            <person name="Han C."/>
            <person name="Tapia R."/>
            <person name="Land M."/>
            <person name="Hauser L."/>
            <person name="Markowitz V."/>
            <person name="Cheng J.-F."/>
            <person name="Hugenholtz P."/>
            <person name="Woyke T."/>
            <person name="Wu D."/>
            <person name="Tindall B."/>
            <person name="Pomrenke H.G."/>
            <person name="Brambilla E."/>
            <person name="Klenk H.-P."/>
            <person name="Eisen J.A."/>
        </authorList>
    </citation>
    <scope>NUCLEOTIDE SEQUENCE [LARGE SCALE GENOMIC DNA]</scope>
    <source>
        <strain evidence="19">DSM 17093 / CIP 108686 / LMG 22925 / RQ-24</strain>
    </source>
</reference>
<evidence type="ECO:0000256" key="15">
    <source>
        <dbReference type="PIRSR" id="PIRSR000808-4"/>
    </source>
</evidence>
<evidence type="ECO:0000313" key="18">
    <source>
        <dbReference type="EMBL" id="ADI14117.1"/>
    </source>
</evidence>
<dbReference type="FunFam" id="3.30.428.10:FF:000002">
    <property type="entry name" value="Galactose-1-phosphate uridylyltransferase"/>
    <property type="match status" value="1"/>
</dbReference>
<keyword evidence="9 14" id="KW-0862">Zinc</keyword>
<protein>
    <recommendedName>
        <fullName evidence="5 12">Galactose-1-phosphate uridylyltransferase</fullName>
        <ecNumber evidence="4 12">2.7.7.12</ecNumber>
    </recommendedName>
</protein>
<feature type="binding site" evidence="14">
    <location>
        <position position="116"/>
    </location>
    <ligand>
        <name>Zn(2+)</name>
        <dbReference type="ChEBI" id="CHEBI:29105"/>
    </ligand>
</feature>
<comment type="cofactor">
    <cofactor evidence="15">
        <name>Fe cation</name>
        <dbReference type="ChEBI" id="CHEBI:24875"/>
    </cofactor>
    <text evidence="15">Binds 1 Fe cation per subunit.</text>
</comment>
<feature type="binding site" evidence="14">
    <location>
        <position position="52"/>
    </location>
    <ligand>
        <name>Zn(2+)</name>
        <dbReference type="ChEBI" id="CHEBI:29105"/>
    </ligand>
</feature>
<dbReference type="HOGENOM" id="CLU_029960_0_0_0"/>
<dbReference type="GO" id="GO:0008108">
    <property type="term" value="F:UDP-glucose:hexose-1-phosphate uridylyltransferase activity"/>
    <property type="evidence" value="ECO:0007669"/>
    <property type="project" value="UniProtKB-UniRule"/>
</dbReference>
<evidence type="ECO:0000256" key="4">
    <source>
        <dbReference type="ARBA" id="ARBA00012384"/>
    </source>
</evidence>
<comment type="catalytic activity">
    <reaction evidence="1">
        <text>alpha-D-galactose 1-phosphate + UDP-alpha-D-glucose = alpha-D-glucose 1-phosphate + UDP-alpha-D-galactose</text>
        <dbReference type="Rhea" id="RHEA:13989"/>
        <dbReference type="ChEBI" id="CHEBI:58336"/>
        <dbReference type="ChEBI" id="CHEBI:58601"/>
        <dbReference type="ChEBI" id="CHEBI:58885"/>
        <dbReference type="ChEBI" id="CHEBI:66914"/>
        <dbReference type="EC" id="2.7.7.12"/>
    </reaction>
</comment>
<dbReference type="NCBIfam" id="NF008724">
    <property type="entry name" value="PRK11720.1"/>
    <property type="match status" value="1"/>
</dbReference>
<dbReference type="PANTHER" id="PTHR11943">
    <property type="entry name" value="GALACTOSE-1-PHOSPHATE URIDYLYLTRANSFERASE"/>
    <property type="match status" value="1"/>
</dbReference>
<dbReference type="GO" id="GO:0008270">
    <property type="term" value="F:zinc ion binding"/>
    <property type="evidence" value="ECO:0007669"/>
    <property type="project" value="InterPro"/>
</dbReference>
<comment type="pathway">
    <text evidence="2">Carbohydrate metabolism; galactose metabolism.</text>
</comment>
<evidence type="ECO:0000256" key="10">
    <source>
        <dbReference type="ARBA" id="ARBA00023144"/>
    </source>
</evidence>
<feature type="binding site" evidence="15">
    <location>
        <position position="183"/>
    </location>
    <ligand>
        <name>Fe cation</name>
        <dbReference type="ChEBI" id="CHEBI:24875"/>
    </ligand>
</feature>
<dbReference type="STRING" id="649638.Trad_0989"/>
<dbReference type="Pfam" id="PF02744">
    <property type="entry name" value="GalP_UDP_tr_C"/>
    <property type="match status" value="1"/>
</dbReference>
<evidence type="ECO:0000256" key="14">
    <source>
        <dbReference type="PIRSR" id="PIRSR000808-3"/>
    </source>
</evidence>
<dbReference type="AlphaFoldDB" id="D7CV89"/>
<proteinExistence type="inferred from homology"/>
<dbReference type="KEGG" id="tra:Trad_0989"/>
<dbReference type="OrthoDB" id="9769064at2"/>
<dbReference type="eggNOG" id="COG1085">
    <property type="taxonomic scope" value="Bacteria"/>
</dbReference>
<evidence type="ECO:0000256" key="1">
    <source>
        <dbReference type="ARBA" id="ARBA00001107"/>
    </source>
</evidence>
<dbReference type="InterPro" id="IPR001937">
    <property type="entry name" value="GalP_UDPtransf1"/>
</dbReference>
<dbReference type="InterPro" id="IPR005849">
    <property type="entry name" value="GalP_Utransf_N"/>
</dbReference>
<dbReference type="GO" id="GO:0005737">
    <property type="term" value="C:cytoplasm"/>
    <property type="evidence" value="ECO:0007669"/>
    <property type="project" value="TreeGrafter"/>
</dbReference>
<evidence type="ECO:0000256" key="6">
    <source>
        <dbReference type="ARBA" id="ARBA00022679"/>
    </source>
</evidence>
<dbReference type="Gene3D" id="3.30.428.10">
    <property type="entry name" value="HIT-like"/>
    <property type="match status" value="2"/>
</dbReference>
<evidence type="ECO:0000256" key="7">
    <source>
        <dbReference type="ARBA" id="ARBA00022695"/>
    </source>
</evidence>
<keyword evidence="7 18" id="KW-0548">Nucleotidyltransferase</keyword>
<dbReference type="Pfam" id="PF01087">
    <property type="entry name" value="GalP_UDP_transf"/>
    <property type="match status" value="1"/>
</dbReference>
<dbReference type="EMBL" id="CP002049">
    <property type="protein sequence ID" value="ADI14117.1"/>
    <property type="molecule type" value="Genomic_DNA"/>
</dbReference>
<reference evidence="18 19" key="2">
    <citation type="journal article" date="2011" name="Stand. Genomic Sci.">
        <title>Complete genome sequence of Truepera radiovictrix type strain (RQ-24).</title>
        <authorList>
            <person name="Ivanova N."/>
            <person name="Rohde C."/>
            <person name="Munk C."/>
            <person name="Nolan M."/>
            <person name="Lucas S."/>
            <person name="Del Rio T.G."/>
            <person name="Tice H."/>
            <person name="Deshpande S."/>
            <person name="Cheng J.F."/>
            <person name="Tapia R."/>
            <person name="Han C."/>
            <person name="Goodwin L."/>
            <person name="Pitluck S."/>
            <person name="Liolios K."/>
            <person name="Mavromatis K."/>
            <person name="Mikhailova N."/>
            <person name="Pati A."/>
            <person name="Chen A."/>
            <person name="Palaniappan K."/>
            <person name="Land M."/>
            <person name="Hauser L."/>
            <person name="Chang Y.J."/>
            <person name="Jeffries C.D."/>
            <person name="Brambilla E."/>
            <person name="Rohde M."/>
            <person name="Goker M."/>
            <person name="Tindall B.J."/>
            <person name="Woyke T."/>
            <person name="Bristow J."/>
            <person name="Eisen J.A."/>
            <person name="Markowitz V."/>
            <person name="Hugenholtz P."/>
            <person name="Kyrpides N.C."/>
            <person name="Klenk H.P."/>
            <person name="Lapidus A."/>
        </authorList>
    </citation>
    <scope>NUCLEOTIDE SEQUENCE [LARGE SCALE GENOMIC DNA]</scope>
    <source>
        <strain evidence="19">DSM 17093 / CIP 108686 / LMG 22925 / RQ-24</strain>
    </source>
</reference>
<feature type="binding site" evidence="15">
    <location>
        <position position="281"/>
    </location>
    <ligand>
        <name>Fe cation</name>
        <dbReference type="ChEBI" id="CHEBI:24875"/>
    </ligand>
</feature>
<dbReference type="PIRSF" id="PIRSF000808">
    <property type="entry name" value="GalT"/>
    <property type="match status" value="1"/>
</dbReference>
<feature type="active site" description="Tele-UMP-histidine intermediate" evidence="13">
    <location>
        <position position="167"/>
    </location>
</feature>
<dbReference type="Proteomes" id="UP000000379">
    <property type="component" value="Chromosome"/>
</dbReference>
<feature type="binding site" evidence="14">
    <location>
        <position position="165"/>
    </location>
    <ligand>
        <name>Zn(2+)</name>
        <dbReference type="ChEBI" id="CHEBI:29105"/>
    </ligand>
</feature>
<keyword evidence="10" id="KW-0299">Galactose metabolism</keyword>
<feature type="domain" description="Galactose-1-phosphate uridyl transferase N-terminal" evidence="16">
    <location>
        <begin position="9"/>
        <end position="177"/>
    </location>
</feature>
<dbReference type="NCBIfam" id="TIGR00209">
    <property type="entry name" value="galT_1"/>
    <property type="match status" value="1"/>
</dbReference>
<evidence type="ECO:0000256" key="5">
    <source>
        <dbReference type="ARBA" id="ARBA00016340"/>
    </source>
</evidence>
<dbReference type="GO" id="GO:0033499">
    <property type="term" value="P:galactose catabolic process via UDP-galactose, Leloir pathway"/>
    <property type="evidence" value="ECO:0007669"/>
    <property type="project" value="TreeGrafter"/>
</dbReference>